<evidence type="ECO:0000256" key="1">
    <source>
        <dbReference type="ARBA" id="ARBA00005054"/>
    </source>
</evidence>
<feature type="binding site" evidence="6">
    <location>
        <position position="74"/>
    </location>
    <ligand>
        <name>(6R)-10-formyltetrahydrofolate</name>
        <dbReference type="ChEBI" id="CHEBI:195366"/>
    </ligand>
</feature>
<dbReference type="Gene3D" id="3.40.50.170">
    <property type="entry name" value="Formyl transferase, N-terminal domain"/>
    <property type="match status" value="1"/>
</dbReference>
<dbReference type="GO" id="GO:0006189">
    <property type="term" value="P:'de novo' IMP biosynthetic process"/>
    <property type="evidence" value="ECO:0007669"/>
    <property type="project" value="UniProtKB-UniRule"/>
</dbReference>
<dbReference type="EC" id="2.1.2.2" evidence="6"/>
<dbReference type="EMBL" id="QWKZ01000038">
    <property type="protein sequence ID" value="RIH85935.1"/>
    <property type="molecule type" value="Genomic_DNA"/>
</dbReference>
<dbReference type="InterPro" id="IPR001555">
    <property type="entry name" value="GART_AS"/>
</dbReference>
<keyword evidence="2 6" id="KW-0808">Transferase</keyword>
<comment type="catalytic activity">
    <reaction evidence="5 6">
        <text>N(1)-(5-phospho-beta-D-ribosyl)glycinamide + (6R)-10-formyltetrahydrofolate = N(2)-formyl-N(1)-(5-phospho-beta-D-ribosyl)glycinamide + (6S)-5,6,7,8-tetrahydrofolate + H(+)</text>
        <dbReference type="Rhea" id="RHEA:15053"/>
        <dbReference type="ChEBI" id="CHEBI:15378"/>
        <dbReference type="ChEBI" id="CHEBI:57453"/>
        <dbReference type="ChEBI" id="CHEBI:143788"/>
        <dbReference type="ChEBI" id="CHEBI:147286"/>
        <dbReference type="ChEBI" id="CHEBI:195366"/>
        <dbReference type="EC" id="2.1.2.2"/>
    </reaction>
</comment>
<dbReference type="HAMAP" id="MF_01930">
    <property type="entry name" value="PurN"/>
    <property type="match status" value="1"/>
</dbReference>
<evidence type="ECO:0000256" key="5">
    <source>
        <dbReference type="ARBA" id="ARBA00047664"/>
    </source>
</evidence>
<comment type="pathway">
    <text evidence="1 6">Purine metabolism; IMP biosynthesis via de novo pathway; N(2)-formyl-N(1)-(5-phospho-D-ribosyl)glycinamide from N(1)-(5-phospho-D-ribosyl)glycinamide (10-formyl THF route): step 1/1.</text>
</comment>
<gene>
    <name evidence="6 8" type="primary">purN</name>
    <name evidence="8" type="ORF">Mlute_01417</name>
</gene>
<evidence type="ECO:0000256" key="6">
    <source>
        <dbReference type="HAMAP-Rule" id="MF_01930"/>
    </source>
</evidence>
<keyword evidence="9" id="KW-1185">Reference proteome</keyword>
<comment type="similarity">
    <text evidence="4 6">Belongs to the GART family.</text>
</comment>
<dbReference type="InterPro" id="IPR002376">
    <property type="entry name" value="Formyl_transf_N"/>
</dbReference>
<evidence type="ECO:0000256" key="2">
    <source>
        <dbReference type="ARBA" id="ARBA00022679"/>
    </source>
</evidence>
<dbReference type="NCBIfam" id="TIGR00639">
    <property type="entry name" value="PurN"/>
    <property type="match status" value="1"/>
</dbReference>
<feature type="domain" description="Formyl transferase N-terminal" evidence="7">
    <location>
        <begin position="11"/>
        <end position="191"/>
    </location>
</feature>
<comment type="function">
    <text evidence="6">Catalyzes the transfer of a formyl group from 10-formyltetrahydrofolate to 5-phospho-ribosyl-glycinamide (GAR), producing 5-phospho-ribosyl-N-formylglycinamide (FGAR) and tetrahydrofolate.</text>
</comment>
<dbReference type="Pfam" id="PF00551">
    <property type="entry name" value="Formyl_trans_N"/>
    <property type="match status" value="1"/>
</dbReference>
<proteinExistence type="inferred from homology"/>
<dbReference type="Proteomes" id="UP000265800">
    <property type="component" value="Unassembled WGS sequence"/>
</dbReference>
<dbReference type="GO" id="GO:0004644">
    <property type="term" value="F:phosphoribosylglycinamide formyltransferase activity"/>
    <property type="evidence" value="ECO:0007669"/>
    <property type="project" value="UniProtKB-UniRule"/>
</dbReference>
<name>A0A399EPY5_9DEIN</name>
<dbReference type="PROSITE" id="PS00373">
    <property type="entry name" value="GART"/>
    <property type="match status" value="1"/>
</dbReference>
<feature type="site" description="Raises pKa of active site His" evidence="6">
    <location>
        <position position="154"/>
    </location>
</feature>
<dbReference type="SUPFAM" id="SSF53328">
    <property type="entry name" value="Formyltransferase"/>
    <property type="match status" value="1"/>
</dbReference>
<accession>A0A399EPY5</accession>
<dbReference type="PANTHER" id="PTHR43369:SF2">
    <property type="entry name" value="PHOSPHORIBOSYLGLYCINAMIDE FORMYLTRANSFERASE"/>
    <property type="match status" value="1"/>
</dbReference>
<sequence>MSPFPLGRPARLAVLASGRGSNLEALLRAFPPEDALGQVVLVISDRRGAPALQKAARAGVEAEYLPWPKGEGGRACFEEAAGQLLRERRIDLVLLAGFMRILSPQFVDQWAGRILNIHPSLLPAFPGLHAQRQALQAGVRETGCTVHFVDAGVDTGPIILQRRVPVLPGDTEETLSARILEQEHLAYPEAVRRVLRGEVQP</sequence>
<feature type="active site" description="Proton donor" evidence="6">
    <location>
        <position position="118"/>
    </location>
</feature>
<evidence type="ECO:0000256" key="3">
    <source>
        <dbReference type="ARBA" id="ARBA00022755"/>
    </source>
</evidence>
<dbReference type="GO" id="GO:0005737">
    <property type="term" value="C:cytoplasm"/>
    <property type="evidence" value="ECO:0007669"/>
    <property type="project" value="TreeGrafter"/>
</dbReference>
<protein>
    <recommendedName>
        <fullName evidence="6">Phosphoribosylglycinamide formyltransferase</fullName>
        <ecNumber evidence="6">2.1.2.2</ecNumber>
    </recommendedName>
    <alternativeName>
        <fullName evidence="6">5'-phosphoribosylglycinamide transformylase</fullName>
    </alternativeName>
    <alternativeName>
        <fullName evidence="6">GAR transformylase</fullName>
        <shortName evidence="6">GART</shortName>
    </alternativeName>
</protein>
<feature type="binding site" evidence="6">
    <location>
        <position position="116"/>
    </location>
    <ligand>
        <name>(6R)-10-formyltetrahydrofolate</name>
        <dbReference type="ChEBI" id="CHEBI:195366"/>
    </ligand>
</feature>
<evidence type="ECO:0000313" key="8">
    <source>
        <dbReference type="EMBL" id="RIH85935.1"/>
    </source>
</evidence>
<dbReference type="UniPathway" id="UPA00074">
    <property type="reaction ID" value="UER00126"/>
</dbReference>
<feature type="binding site" evidence="6">
    <location>
        <begin position="99"/>
        <end position="102"/>
    </location>
    <ligand>
        <name>(6R)-10-formyltetrahydrofolate</name>
        <dbReference type="ChEBI" id="CHEBI:195366"/>
    </ligand>
</feature>
<evidence type="ECO:0000259" key="7">
    <source>
        <dbReference type="Pfam" id="PF00551"/>
    </source>
</evidence>
<evidence type="ECO:0000313" key="9">
    <source>
        <dbReference type="Proteomes" id="UP000265800"/>
    </source>
</evidence>
<dbReference type="InterPro" id="IPR036477">
    <property type="entry name" value="Formyl_transf_N_sf"/>
</dbReference>
<comment type="caution">
    <text evidence="8">The sequence shown here is derived from an EMBL/GenBank/DDBJ whole genome shotgun (WGS) entry which is preliminary data.</text>
</comment>
<feature type="binding site" evidence="6">
    <location>
        <begin position="20"/>
        <end position="22"/>
    </location>
    <ligand>
        <name>N(1)-(5-phospho-beta-D-ribosyl)glycinamide</name>
        <dbReference type="ChEBI" id="CHEBI:143788"/>
    </ligand>
</feature>
<dbReference type="PANTHER" id="PTHR43369">
    <property type="entry name" value="PHOSPHORIBOSYLGLYCINAMIDE FORMYLTRANSFERASE"/>
    <property type="match status" value="1"/>
</dbReference>
<dbReference type="CDD" id="cd08645">
    <property type="entry name" value="FMT_core_GART"/>
    <property type="match status" value="1"/>
</dbReference>
<dbReference type="AlphaFoldDB" id="A0A399EPY5"/>
<dbReference type="InterPro" id="IPR004607">
    <property type="entry name" value="GART"/>
</dbReference>
<organism evidence="8 9">
    <name type="scientific">Meiothermus luteus</name>
    <dbReference type="NCBI Taxonomy" id="2026184"/>
    <lineage>
        <taxon>Bacteria</taxon>
        <taxon>Thermotogati</taxon>
        <taxon>Deinococcota</taxon>
        <taxon>Deinococci</taxon>
        <taxon>Thermales</taxon>
        <taxon>Thermaceae</taxon>
        <taxon>Meiothermus</taxon>
    </lineage>
</organism>
<reference evidence="8 9" key="1">
    <citation type="submission" date="2018-08" db="EMBL/GenBank/DDBJ databases">
        <title>Meiothermus luteus KCTC 52599 genome sequencing project.</title>
        <authorList>
            <person name="Da Costa M.S."/>
            <person name="Albuquerque L."/>
            <person name="Raposo P."/>
            <person name="Froufe H.J.C."/>
            <person name="Barroso C.S."/>
            <person name="Egas C."/>
        </authorList>
    </citation>
    <scope>NUCLEOTIDE SEQUENCE [LARGE SCALE GENOMIC DNA]</scope>
    <source>
        <strain evidence="8 9">KCTC 52599</strain>
    </source>
</reference>
<keyword evidence="3 6" id="KW-0658">Purine biosynthesis</keyword>
<dbReference type="OrthoDB" id="9806170at2"/>
<evidence type="ECO:0000256" key="4">
    <source>
        <dbReference type="ARBA" id="ARBA00038440"/>
    </source>
</evidence>